<reference evidence="3 4" key="1">
    <citation type="submission" date="2018-10" db="EMBL/GenBank/DDBJ databases">
        <authorList>
            <person name="Criscuolo A."/>
        </authorList>
    </citation>
    <scope>NUCLEOTIDE SEQUENCE [LARGE SCALE GENOMIC DNA]</scope>
    <source>
        <strain evidence="3">DnA1</strain>
    </source>
</reference>
<evidence type="ECO:0000259" key="2">
    <source>
        <dbReference type="Pfam" id="PF04909"/>
    </source>
</evidence>
<gene>
    <name evidence="3" type="ORF">PIGHUM_01159</name>
</gene>
<dbReference type="AlphaFoldDB" id="A0A3P4AYF8"/>
<dbReference type="EMBL" id="UWPJ01000010">
    <property type="protein sequence ID" value="VCU69099.1"/>
    <property type="molecule type" value="Genomic_DNA"/>
</dbReference>
<evidence type="ECO:0000313" key="4">
    <source>
        <dbReference type="Proteomes" id="UP000277294"/>
    </source>
</evidence>
<keyword evidence="3" id="KW-0378">Hydrolase</keyword>
<feature type="domain" description="Amidohydrolase-related" evidence="2">
    <location>
        <begin position="7"/>
        <end position="281"/>
    </location>
</feature>
<dbReference type="SUPFAM" id="SSF51556">
    <property type="entry name" value="Metallo-dependent hydrolases"/>
    <property type="match status" value="1"/>
</dbReference>
<evidence type="ECO:0000256" key="1">
    <source>
        <dbReference type="ARBA" id="ARBA00023239"/>
    </source>
</evidence>
<name>A0A3P4AYF8_9BURK</name>
<dbReference type="GO" id="GO:0016831">
    <property type="term" value="F:carboxy-lyase activity"/>
    <property type="evidence" value="ECO:0007669"/>
    <property type="project" value="InterPro"/>
</dbReference>
<keyword evidence="1" id="KW-0456">Lyase</keyword>
<dbReference type="EC" id="3.1.1.92" evidence="3"/>
<evidence type="ECO:0000313" key="3">
    <source>
        <dbReference type="EMBL" id="VCU69099.1"/>
    </source>
</evidence>
<dbReference type="RefSeq" id="WP_124078457.1">
    <property type="nucleotide sequence ID" value="NZ_UWPJ01000010.1"/>
</dbReference>
<keyword evidence="4" id="KW-1185">Reference proteome</keyword>
<accession>A0A3P4AYF8</accession>
<organism evidence="3 4">
    <name type="scientific">Pigmentiphaga humi</name>
    <dbReference type="NCBI Taxonomy" id="2478468"/>
    <lineage>
        <taxon>Bacteria</taxon>
        <taxon>Pseudomonadati</taxon>
        <taxon>Pseudomonadota</taxon>
        <taxon>Betaproteobacteria</taxon>
        <taxon>Burkholderiales</taxon>
        <taxon>Alcaligenaceae</taxon>
        <taxon>Pigmentiphaga</taxon>
    </lineage>
</organism>
<dbReference type="InterPro" id="IPR032465">
    <property type="entry name" value="ACMSD"/>
</dbReference>
<dbReference type="Pfam" id="PF04909">
    <property type="entry name" value="Amidohydro_2"/>
    <property type="match status" value="1"/>
</dbReference>
<protein>
    <submittedName>
        <fullName evidence="3">4-sulfomuconolactone hydrolase</fullName>
        <ecNumber evidence="3">3.1.1.92</ecNumber>
    </submittedName>
</protein>
<dbReference type="InterPro" id="IPR006680">
    <property type="entry name" value="Amidohydro-rel"/>
</dbReference>
<sequence length="289" mass="31909">MPSRILDIHPHIITTDTETYPRAPLGGNQSGWSRDRPTTTEQLLAAMDAAGVAKAAIVQSSTCYGFDNSYVADAVAAHPDRFTGVFSVDVLADDAPQRIREWVVDRKLTGLRLFTTGSTMPGQASWLADPRTFPAWECARELGIPVCVQMRAEGFPQLQEILSRFPEVPIILDHLWQIPLEEGPPYTAADALYQVVRYPNVYLKLTSVTMDNARKGKASPETYLPRVVSEFGADRIAWGSNFPATPGTLKEILDDSLAALAWASEADKEHIFRRTAEKLYPALAGHAER</sequence>
<dbReference type="PANTHER" id="PTHR21240">
    <property type="entry name" value="2-AMINO-3-CARBOXYLMUCONATE-6-SEMIALDEHYDE DECARBOXYLASE"/>
    <property type="match status" value="1"/>
</dbReference>
<dbReference type="Proteomes" id="UP000277294">
    <property type="component" value="Unassembled WGS sequence"/>
</dbReference>
<proteinExistence type="predicted"/>
<dbReference type="GO" id="GO:0102998">
    <property type="term" value="F:4-sulfomuconolactone hydrolase activity"/>
    <property type="evidence" value="ECO:0007669"/>
    <property type="project" value="UniProtKB-EC"/>
</dbReference>
<dbReference type="Gene3D" id="3.20.20.140">
    <property type="entry name" value="Metal-dependent hydrolases"/>
    <property type="match status" value="1"/>
</dbReference>
<dbReference type="OrthoDB" id="8628355at2"/>
<dbReference type="InterPro" id="IPR032466">
    <property type="entry name" value="Metal_Hydrolase"/>
</dbReference>